<protein>
    <submittedName>
        <fullName evidence="4">TetR family transcriptional regulator</fullName>
    </submittedName>
</protein>
<evidence type="ECO:0000256" key="1">
    <source>
        <dbReference type="ARBA" id="ARBA00023125"/>
    </source>
</evidence>
<organism evidence="4 5">
    <name type="scientific">Novosphingobium endophyticum</name>
    <dbReference type="NCBI Taxonomy" id="1955250"/>
    <lineage>
        <taxon>Bacteria</taxon>
        <taxon>Pseudomonadati</taxon>
        <taxon>Pseudomonadota</taxon>
        <taxon>Alphaproteobacteria</taxon>
        <taxon>Sphingomonadales</taxon>
        <taxon>Sphingomonadaceae</taxon>
        <taxon>Novosphingobium</taxon>
    </lineage>
</organism>
<dbReference type="Proteomes" id="UP000608154">
    <property type="component" value="Unassembled WGS sequence"/>
</dbReference>
<dbReference type="RefSeq" id="WP_188768418.1">
    <property type="nucleotide sequence ID" value="NZ_BMHK01000003.1"/>
</dbReference>
<dbReference type="InterPro" id="IPR009057">
    <property type="entry name" value="Homeodomain-like_sf"/>
</dbReference>
<dbReference type="GO" id="GO:0003700">
    <property type="term" value="F:DNA-binding transcription factor activity"/>
    <property type="evidence" value="ECO:0007669"/>
    <property type="project" value="TreeGrafter"/>
</dbReference>
<reference evidence="4" key="2">
    <citation type="submission" date="2020-09" db="EMBL/GenBank/DDBJ databases">
        <authorList>
            <person name="Sun Q."/>
            <person name="Zhou Y."/>
        </authorList>
    </citation>
    <scope>NUCLEOTIDE SEQUENCE</scope>
    <source>
        <strain evidence="4">CGMCC 1.15095</strain>
    </source>
</reference>
<evidence type="ECO:0000313" key="5">
    <source>
        <dbReference type="Proteomes" id="UP000608154"/>
    </source>
</evidence>
<dbReference type="EMBL" id="BMHK01000003">
    <property type="protein sequence ID" value="GGB91075.1"/>
    <property type="molecule type" value="Genomic_DNA"/>
</dbReference>
<feature type="domain" description="HTH tetR-type" evidence="3">
    <location>
        <begin position="16"/>
        <end position="76"/>
    </location>
</feature>
<dbReference type="GO" id="GO:0000976">
    <property type="term" value="F:transcription cis-regulatory region binding"/>
    <property type="evidence" value="ECO:0007669"/>
    <property type="project" value="TreeGrafter"/>
</dbReference>
<keyword evidence="5" id="KW-1185">Reference proteome</keyword>
<evidence type="ECO:0000256" key="2">
    <source>
        <dbReference type="PROSITE-ProRule" id="PRU00335"/>
    </source>
</evidence>
<dbReference type="PANTHER" id="PTHR30055">
    <property type="entry name" value="HTH-TYPE TRANSCRIPTIONAL REGULATOR RUTR"/>
    <property type="match status" value="1"/>
</dbReference>
<dbReference type="PANTHER" id="PTHR30055:SF219">
    <property type="entry name" value="TRANSCRIPTIONAL REGULATORY PROTEIN"/>
    <property type="match status" value="1"/>
</dbReference>
<reference evidence="4" key="1">
    <citation type="journal article" date="2014" name="Int. J. Syst. Evol. Microbiol.">
        <title>Complete genome sequence of Corynebacterium casei LMG S-19264T (=DSM 44701T), isolated from a smear-ripened cheese.</title>
        <authorList>
            <consortium name="US DOE Joint Genome Institute (JGI-PGF)"/>
            <person name="Walter F."/>
            <person name="Albersmeier A."/>
            <person name="Kalinowski J."/>
            <person name="Ruckert C."/>
        </authorList>
    </citation>
    <scope>NUCLEOTIDE SEQUENCE</scope>
    <source>
        <strain evidence="4">CGMCC 1.15095</strain>
    </source>
</reference>
<name>A0A916TQ00_9SPHN</name>
<sequence length="206" mass="22557">MATRVGPTRRMGSRNSATGAALLDATEAVMREEGYGAVTSRRVAERAGINQQTVYYYFAAMDDLLLAAYRRRTAQVLETVKRAMASDRPLHALWQAFSDPFDAALTMEYLALANHNEAIRRETIAFGEKMRALQVERLGDGIGAALPEDAPDSPLGLIMALTYVSHLMGFEATLGLRGGHRDVRQLAEWALRGLEPAGRGAPRPPE</sequence>
<dbReference type="PRINTS" id="PR00455">
    <property type="entry name" value="HTHTETR"/>
</dbReference>
<dbReference type="SUPFAM" id="SSF46689">
    <property type="entry name" value="Homeodomain-like"/>
    <property type="match status" value="1"/>
</dbReference>
<evidence type="ECO:0000259" key="3">
    <source>
        <dbReference type="PROSITE" id="PS50977"/>
    </source>
</evidence>
<dbReference type="Pfam" id="PF00440">
    <property type="entry name" value="TetR_N"/>
    <property type="match status" value="1"/>
</dbReference>
<gene>
    <name evidence="4" type="ORF">GCM10011494_06800</name>
</gene>
<comment type="caution">
    <text evidence="4">The sequence shown here is derived from an EMBL/GenBank/DDBJ whole genome shotgun (WGS) entry which is preliminary data.</text>
</comment>
<evidence type="ECO:0000313" key="4">
    <source>
        <dbReference type="EMBL" id="GGB91075.1"/>
    </source>
</evidence>
<accession>A0A916TQ00</accession>
<dbReference type="InterPro" id="IPR050109">
    <property type="entry name" value="HTH-type_TetR-like_transc_reg"/>
</dbReference>
<dbReference type="Gene3D" id="1.10.357.10">
    <property type="entry name" value="Tetracycline Repressor, domain 2"/>
    <property type="match status" value="1"/>
</dbReference>
<feature type="DNA-binding region" description="H-T-H motif" evidence="2">
    <location>
        <begin position="39"/>
        <end position="58"/>
    </location>
</feature>
<dbReference type="AlphaFoldDB" id="A0A916TQ00"/>
<proteinExistence type="predicted"/>
<dbReference type="PROSITE" id="PS50977">
    <property type="entry name" value="HTH_TETR_2"/>
    <property type="match status" value="1"/>
</dbReference>
<dbReference type="InterPro" id="IPR001647">
    <property type="entry name" value="HTH_TetR"/>
</dbReference>
<keyword evidence="1 2" id="KW-0238">DNA-binding</keyword>